<protein>
    <submittedName>
        <fullName evidence="2">Uncharacterized protein</fullName>
    </submittedName>
</protein>
<dbReference type="EMBL" id="DAASGS010000191">
    <property type="protein sequence ID" value="HAE5468991.1"/>
    <property type="molecule type" value="Genomic_DNA"/>
</dbReference>
<accession>A0A732ZAW8</accession>
<proteinExistence type="predicted"/>
<comment type="caution">
    <text evidence="2">The sequence shown here is derived from an EMBL/GenBank/DDBJ whole genome shotgun (WGS) entry which is preliminary data.</text>
</comment>
<organism evidence="2">
    <name type="scientific">Salmonella enterica subsp. enterica serovar Java</name>
    <dbReference type="NCBI Taxonomy" id="224729"/>
    <lineage>
        <taxon>Bacteria</taxon>
        <taxon>Pseudomonadati</taxon>
        <taxon>Pseudomonadota</taxon>
        <taxon>Gammaproteobacteria</taxon>
        <taxon>Enterobacterales</taxon>
        <taxon>Enterobacteriaceae</taxon>
        <taxon>Salmonella</taxon>
    </lineage>
</organism>
<feature type="non-terminal residue" evidence="2">
    <location>
        <position position="1"/>
    </location>
</feature>
<name>A0A732ZAW8_SALEB</name>
<dbReference type="EMBL" id="DAASCA010000250">
    <property type="protein sequence ID" value="HAE4893544.1"/>
    <property type="molecule type" value="Genomic_DNA"/>
</dbReference>
<evidence type="ECO:0000313" key="1">
    <source>
        <dbReference type="EMBL" id="HAE4893544.1"/>
    </source>
</evidence>
<gene>
    <name evidence="1" type="ORF">G4G13_004882</name>
    <name evidence="2" type="ORF">G4H57_004892</name>
</gene>
<dbReference type="AlphaFoldDB" id="A0A732ZAW8"/>
<reference evidence="2" key="2">
    <citation type="submission" date="2018-07" db="EMBL/GenBank/DDBJ databases">
        <authorList>
            <consortium name="NCBI Pathogen Detection Project"/>
        </authorList>
    </citation>
    <scope>NUCLEOTIDE SEQUENCE</scope>
    <source>
        <strain evidence="2">Salmonella enterica</strain>
    </source>
</reference>
<evidence type="ECO:0000313" key="2">
    <source>
        <dbReference type="EMBL" id="HAE5468991.1"/>
    </source>
</evidence>
<reference evidence="2" key="1">
    <citation type="journal article" date="2018" name="Genome Biol.">
        <title>SKESA: strategic k-mer extension for scrupulous assemblies.</title>
        <authorList>
            <person name="Souvorov A."/>
            <person name="Agarwala R."/>
            <person name="Lipman D.J."/>
        </authorList>
    </citation>
    <scope>NUCLEOTIDE SEQUENCE</scope>
    <source>
        <strain evidence="2">Salmonella enterica</strain>
    </source>
</reference>
<sequence length="186" mass="21389">EYVYYRSDLASKDLILGLVEHGSPFIKYLHGLIQKRILNEFSLIFSVLEKILESAKPQILACFHSVDYEMNVKIIAEAIPETVSNQIVTSDYIVNSISDADKFINHVRRYLAGRVMKRRIYAELDVCEETSSISLVNLGCFTSPLLVTEYQMFKPHSSGLYRKAINNSLKQFKPEMHVPSEELFYN</sequence>